<keyword evidence="13 17" id="KW-0472">Membrane</keyword>
<dbReference type="PANTHER" id="PTHR32309">
    <property type="entry name" value="TYROSINE-PROTEIN KINASE"/>
    <property type="match status" value="1"/>
</dbReference>
<accession>A0A4Y9ISJ5</accession>
<feature type="coiled-coil region" evidence="16">
    <location>
        <begin position="251"/>
        <end position="304"/>
    </location>
</feature>
<evidence type="ECO:0000256" key="16">
    <source>
        <dbReference type="SAM" id="Coils"/>
    </source>
</evidence>
<keyword evidence="7 20" id="KW-0808">Transferase</keyword>
<dbReference type="Pfam" id="PF02706">
    <property type="entry name" value="Wzz"/>
    <property type="match status" value="1"/>
</dbReference>
<dbReference type="FunFam" id="3.40.50.300:FF:000527">
    <property type="entry name" value="Tyrosine-protein kinase etk"/>
    <property type="match status" value="1"/>
</dbReference>
<evidence type="ECO:0000313" key="21">
    <source>
        <dbReference type="Proteomes" id="UP000298285"/>
    </source>
</evidence>
<evidence type="ECO:0000256" key="6">
    <source>
        <dbReference type="ARBA" id="ARBA00022519"/>
    </source>
</evidence>
<dbReference type="Proteomes" id="UP000298285">
    <property type="component" value="Unassembled WGS sequence"/>
</dbReference>
<keyword evidence="14" id="KW-0829">Tyrosine-protein kinase</keyword>
<dbReference type="AlphaFoldDB" id="A0A4Y9ISJ5"/>
<keyword evidence="9" id="KW-0547">Nucleotide-binding</keyword>
<dbReference type="InterPro" id="IPR050445">
    <property type="entry name" value="Bact_polysacc_biosynth/exp"/>
</dbReference>
<dbReference type="Gene3D" id="3.40.50.300">
    <property type="entry name" value="P-loop containing nucleotide triphosphate hydrolases"/>
    <property type="match status" value="1"/>
</dbReference>
<proteinExistence type="inferred from homology"/>
<keyword evidence="16" id="KW-0175">Coiled coil</keyword>
<dbReference type="Pfam" id="PF13614">
    <property type="entry name" value="AAA_31"/>
    <property type="match status" value="1"/>
</dbReference>
<dbReference type="EMBL" id="SPPK01000001">
    <property type="protein sequence ID" value="TFU91371.1"/>
    <property type="molecule type" value="Genomic_DNA"/>
</dbReference>
<evidence type="ECO:0000256" key="3">
    <source>
        <dbReference type="ARBA" id="ARBA00008883"/>
    </source>
</evidence>
<feature type="transmembrane region" description="Helical" evidence="17">
    <location>
        <begin position="26"/>
        <end position="47"/>
    </location>
</feature>
<keyword evidence="12 17" id="KW-1133">Transmembrane helix</keyword>
<name>A0A4Y9ISJ5_9BACT</name>
<keyword evidence="10 20" id="KW-0418">Kinase</keyword>
<dbReference type="InterPro" id="IPR025669">
    <property type="entry name" value="AAA_dom"/>
</dbReference>
<comment type="subcellular location">
    <subcellularLocation>
        <location evidence="1">Cell inner membrane</location>
        <topology evidence="1">Multi-pass membrane protein</topology>
    </subcellularLocation>
</comment>
<sequence>METNKNWKDTSASTSVTDIIFDYLRYWKWFILSVAVFLIIGVTIILVTQKQYKSSLSILLNEDKGTSKGNAAAEFDLEALGLLSTTNNIENEVAILSSPDLMRSVVDTLNLQTVYYITQRLRKVELYNQTPFHVTLEPVDKKGIGNIQFYIQKNETEYEISGTYEDLFASEEKKINEKYESLPNEIKLDDAAIKIELTGKTLTEHEKYYVQVNDIYSTVSSLNDALSVSPTSKTSSVLNIGLIGNNTAKGAAILRELVKQYNEMNVNIKNEIAYNTAIFINDRLKEISVELGDAEENVVDFKQKNQITDLSTEAQLFVQQTGQNEQKLLEVETQLNVISLIERFVQNPANKFSVIPNIGIADLGLAQIINDYNNKLLVSEVQLKGLGEENPTRIRLTDDINNMRSSISNSLKNVKQTYNISKQDLLKQSSSTKSRVLSVPQQERGLIEKVREQRIKENLFLFLMQKREETNLSIASTANKARTIVSPQEDILPIAPKSNIILLSVLILGFLCPIVIIYLINLFKVQIRSRSELERLSEVPIIGQIGKNEVKDQVVIRSNQSSGIAEMFRSLRNNLNFILKHKSNQTILVTSTASGEGKTFISVNLSMSFALSGKKVLIVGGDIRNPKLRNYIQVSRNKGLSDYLVSDDSWRNYVNDSGLNDNLKVMVAGTIPPNPNELLMEPRLKEFMLEAREEFDFVIFDTAPVGLVSDTYLIDEYVDVTLYIVRENVTPRAAVDFMNMQKGEGKLINMYLVLNDSYLDSSYRYGYGKEYGYDSKSKTR</sequence>
<organism evidence="20 21">
    <name type="scientific">Dysgonomonas mossii</name>
    <dbReference type="NCBI Taxonomy" id="163665"/>
    <lineage>
        <taxon>Bacteria</taxon>
        <taxon>Pseudomonadati</taxon>
        <taxon>Bacteroidota</taxon>
        <taxon>Bacteroidia</taxon>
        <taxon>Bacteroidales</taxon>
        <taxon>Dysgonomonadaceae</taxon>
        <taxon>Dysgonomonas</taxon>
    </lineage>
</organism>
<evidence type="ECO:0000259" key="19">
    <source>
        <dbReference type="Pfam" id="PF13614"/>
    </source>
</evidence>
<keyword evidence="5" id="KW-1003">Cell membrane</keyword>
<dbReference type="GO" id="GO:0005524">
    <property type="term" value="F:ATP binding"/>
    <property type="evidence" value="ECO:0007669"/>
    <property type="project" value="UniProtKB-KW"/>
</dbReference>
<dbReference type="GO" id="GO:0004715">
    <property type="term" value="F:non-membrane spanning protein tyrosine kinase activity"/>
    <property type="evidence" value="ECO:0007669"/>
    <property type="project" value="UniProtKB-EC"/>
</dbReference>
<feature type="transmembrane region" description="Helical" evidence="17">
    <location>
        <begin position="500"/>
        <end position="520"/>
    </location>
</feature>
<dbReference type="InterPro" id="IPR003856">
    <property type="entry name" value="LPS_length_determ_N"/>
</dbReference>
<feature type="domain" description="AAA" evidence="19">
    <location>
        <begin position="585"/>
        <end position="705"/>
    </location>
</feature>
<evidence type="ECO:0000256" key="9">
    <source>
        <dbReference type="ARBA" id="ARBA00022741"/>
    </source>
</evidence>
<keyword evidence="8 17" id="KW-0812">Transmembrane</keyword>
<dbReference type="OrthoDB" id="9794577at2"/>
<dbReference type="NCBIfam" id="TIGR01007">
    <property type="entry name" value="eps_fam"/>
    <property type="match status" value="1"/>
</dbReference>
<protein>
    <recommendedName>
        <fullName evidence="4">non-specific protein-tyrosine kinase</fullName>
        <ecNumber evidence="4">2.7.10.2</ecNumber>
    </recommendedName>
</protein>
<feature type="domain" description="Polysaccharide chain length determinant N-terminal" evidence="18">
    <location>
        <begin position="25"/>
        <end position="109"/>
    </location>
</feature>
<dbReference type="GO" id="GO:0042802">
    <property type="term" value="F:identical protein binding"/>
    <property type="evidence" value="ECO:0007669"/>
    <property type="project" value="UniProtKB-ARBA"/>
</dbReference>
<evidence type="ECO:0000256" key="11">
    <source>
        <dbReference type="ARBA" id="ARBA00022840"/>
    </source>
</evidence>
<comment type="caution">
    <text evidence="20">The sequence shown here is derived from an EMBL/GenBank/DDBJ whole genome shotgun (WGS) entry which is preliminary data.</text>
</comment>
<dbReference type="GO" id="GO:0005886">
    <property type="term" value="C:plasma membrane"/>
    <property type="evidence" value="ECO:0007669"/>
    <property type="project" value="UniProtKB-SubCell"/>
</dbReference>
<dbReference type="InterPro" id="IPR005702">
    <property type="entry name" value="Wzc-like_C"/>
</dbReference>
<evidence type="ECO:0000256" key="5">
    <source>
        <dbReference type="ARBA" id="ARBA00022475"/>
    </source>
</evidence>
<evidence type="ECO:0000256" key="2">
    <source>
        <dbReference type="ARBA" id="ARBA00007316"/>
    </source>
</evidence>
<evidence type="ECO:0000256" key="14">
    <source>
        <dbReference type="ARBA" id="ARBA00023137"/>
    </source>
</evidence>
<comment type="similarity">
    <text evidence="3">Belongs to the etk/wzc family.</text>
</comment>
<evidence type="ECO:0000256" key="12">
    <source>
        <dbReference type="ARBA" id="ARBA00022989"/>
    </source>
</evidence>
<dbReference type="CDD" id="cd05387">
    <property type="entry name" value="BY-kinase"/>
    <property type="match status" value="1"/>
</dbReference>
<evidence type="ECO:0000256" key="8">
    <source>
        <dbReference type="ARBA" id="ARBA00022692"/>
    </source>
</evidence>
<comment type="catalytic activity">
    <reaction evidence="15">
        <text>L-tyrosyl-[protein] + ATP = O-phospho-L-tyrosyl-[protein] + ADP + H(+)</text>
        <dbReference type="Rhea" id="RHEA:10596"/>
        <dbReference type="Rhea" id="RHEA-COMP:10136"/>
        <dbReference type="Rhea" id="RHEA-COMP:20101"/>
        <dbReference type="ChEBI" id="CHEBI:15378"/>
        <dbReference type="ChEBI" id="CHEBI:30616"/>
        <dbReference type="ChEBI" id="CHEBI:46858"/>
        <dbReference type="ChEBI" id="CHEBI:61978"/>
        <dbReference type="ChEBI" id="CHEBI:456216"/>
        <dbReference type="EC" id="2.7.10.2"/>
    </reaction>
</comment>
<dbReference type="RefSeq" id="WP_135104383.1">
    <property type="nucleotide sequence ID" value="NZ_JADGKW010000001.1"/>
</dbReference>
<reference evidence="20 21" key="1">
    <citation type="submission" date="2019-03" db="EMBL/GenBank/DDBJ databases">
        <title>Diversity of the mouse oral microbiome.</title>
        <authorList>
            <person name="Joseph S."/>
            <person name="Aduse-Opoku J."/>
            <person name="Curtis M."/>
            <person name="Wade W."/>
            <person name="Hashim A."/>
        </authorList>
    </citation>
    <scope>NUCLEOTIDE SEQUENCE [LARGE SCALE GENOMIC DNA]</scope>
    <source>
        <strain evidence="20 21">P11</strain>
    </source>
</reference>
<dbReference type="InterPro" id="IPR027417">
    <property type="entry name" value="P-loop_NTPase"/>
</dbReference>
<keyword evidence="6" id="KW-0997">Cell inner membrane</keyword>
<dbReference type="PANTHER" id="PTHR32309:SF13">
    <property type="entry name" value="FERRIC ENTEROBACTIN TRANSPORT PROTEIN FEPE"/>
    <property type="match status" value="1"/>
</dbReference>
<comment type="similarity">
    <text evidence="2">Belongs to the CpsD/CapB family.</text>
</comment>
<dbReference type="SUPFAM" id="SSF52540">
    <property type="entry name" value="P-loop containing nucleoside triphosphate hydrolases"/>
    <property type="match status" value="1"/>
</dbReference>
<evidence type="ECO:0000256" key="13">
    <source>
        <dbReference type="ARBA" id="ARBA00023136"/>
    </source>
</evidence>
<evidence type="ECO:0000256" key="10">
    <source>
        <dbReference type="ARBA" id="ARBA00022777"/>
    </source>
</evidence>
<evidence type="ECO:0000313" key="20">
    <source>
        <dbReference type="EMBL" id="TFU91371.1"/>
    </source>
</evidence>
<evidence type="ECO:0000259" key="18">
    <source>
        <dbReference type="Pfam" id="PF02706"/>
    </source>
</evidence>
<dbReference type="EC" id="2.7.10.2" evidence="4"/>
<evidence type="ECO:0000256" key="1">
    <source>
        <dbReference type="ARBA" id="ARBA00004429"/>
    </source>
</evidence>
<evidence type="ECO:0000256" key="17">
    <source>
        <dbReference type="SAM" id="Phobius"/>
    </source>
</evidence>
<evidence type="ECO:0000256" key="7">
    <source>
        <dbReference type="ARBA" id="ARBA00022679"/>
    </source>
</evidence>
<keyword evidence="11" id="KW-0067">ATP-binding</keyword>
<evidence type="ECO:0000256" key="4">
    <source>
        <dbReference type="ARBA" id="ARBA00011903"/>
    </source>
</evidence>
<gene>
    <name evidence="20" type="ORF">E4T88_05155</name>
</gene>
<evidence type="ECO:0000256" key="15">
    <source>
        <dbReference type="ARBA" id="ARBA00051245"/>
    </source>
</evidence>